<dbReference type="NCBIfam" id="TIGR02914">
    <property type="entry name" value="EpsI_fam"/>
    <property type="match status" value="1"/>
</dbReference>
<dbReference type="NCBIfam" id="NF045608">
    <property type="entry name" value="EpsI_type_V"/>
    <property type="match status" value="1"/>
</dbReference>
<dbReference type="Pfam" id="PF11984">
    <property type="entry name" value="DUF3485"/>
    <property type="match status" value="1"/>
</dbReference>
<feature type="domain" description="Methanolan biosynthesis EpsI" evidence="1">
    <location>
        <begin position="7"/>
        <end position="208"/>
    </location>
</feature>
<proteinExistence type="predicted"/>
<comment type="caution">
    <text evidence="2">The sequence shown here is derived from an EMBL/GenBank/DDBJ whole genome shotgun (WGS) entry which is preliminary data.</text>
</comment>
<sequence>MNRRDLLVGAACLAAAGGAEAIRPRNRMSLVHGRKLADAIPLTFEGWKQMDTNAIVTPESDNSLANKLYSQQVSRLYVRPNGDYVMLLIAYGDTQSDNLQLHRPEVCYPAFGFQVTESEAFDFDLDRGVTLPGRRLTASTPDRTEHISYWTRIGEYLPADGRQQRSMKLRQAIAGIIPDGVLVRISNGLSDREAAFELNEAFARAMIRDMKPDMRAALITTEKARELSQPSGKA</sequence>
<organism evidence="2 3">
    <name type="scientific">Sphingomonas sanxanigenens</name>
    <dbReference type="NCBI Taxonomy" id="397260"/>
    <lineage>
        <taxon>Bacteria</taxon>
        <taxon>Pseudomonadati</taxon>
        <taxon>Pseudomonadota</taxon>
        <taxon>Alphaproteobacteria</taxon>
        <taxon>Sphingomonadales</taxon>
        <taxon>Sphingomonadaceae</taxon>
        <taxon>Sphingomonas</taxon>
    </lineage>
</organism>
<evidence type="ECO:0000259" key="1">
    <source>
        <dbReference type="Pfam" id="PF11984"/>
    </source>
</evidence>
<dbReference type="Proteomes" id="UP000249066">
    <property type="component" value="Unassembled WGS sequence"/>
</dbReference>
<dbReference type="InterPro" id="IPR054654">
    <property type="entry name" value="EpsI_type_V_pred"/>
</dbReference>
<protein>
    <submittedName>
        <fullName evidence="2">EpsI family protein</fullName>
    </submittedName>
</protein>
<dbReference type="EMBL" id="QFNN01000010">
    <property type="protein sequence ID" value="PZO91356.1"/>
    <property type="molecule type" value="Genomic_DNA"/>
</dbReference>
<evidence type="ECO:0000313" key="2">
    <source>
        <dbReference type="EMBL" id="PZO91356.1"/>
    </source>
</evidence>
<reference evidence="2 3" key="1">
    <citation type="submission" date="2017-08" db="EMBL/GenBank/DDBJ databases">
        <title>Infants hospitalized years apart are colonized by the same room-sourced microbial strains.</title>
        <authorList>
            <person name="Brooks B."/>
            <person name="Olm M.R."/>
            <person name="Firek B.A."/>
            <person name="Baker R."/>
            <person name="Thomas B.C."/>
            <person name="Morowitz M.J."/>
            <person name="Banfield J.F."/>
        </authorList>
    </citation>
    <scope>NUCLEOTIDE SEQUENCE [LARGE SCALE GENOMIC DNA]</scope>
    <source>
        <strain evidence="2">S2_018_000_R2_101</strain>
    </source>
</reference>
<dbReference type="InterPro" id="IPR014263">
    <property type="entry name" value="Methanolan_biosynth_EpsI"/>
</dbReference>
<gene>
    <name evidence="2" type="primary">epsI</name>
    <name evidence="2" type="ORF">DI623_03415</name>
</gene>
<accession>A0A2W5ADK8</accession>
<name>A0A2W5ADK8_9SPHN</name>
<evidence type="ECO:0000313" key="3">
    <source>
        <dbReference type="Proteomes" id="UP000249066"/>
    </source>
</evidence>
<dbReference type="AlphaFoldDB" id="A0A2W5ADK8"/>